<dbReference type="AlphaFoldDB" id="A0A975JG25"/>
<dbReference type="EMBL" id="CP073581">
    <property type="protein sequence ID" value="QUJ77788.1"/>
    <property type="molecule type" value="Genomic_DNA"/>
</dbReference>
<dbReference type="KEGG" id="sual:KDD17_07565"/>
<gene>
    <name evidence="1" type="ORF">KDD17_07565</name>
</gene>
<evidence type="ECO:0000313" key="2">
    <source>
        <dbReference type="Proteomes" id="UP000683291"/>
    </source>
</evidence>
<dbReference type="Proteomes" id="UP000683291">
    <property type="component" value="Chromosome 1"/>
</dbReference>
<keyword evidence="2" id="KW-1185">Reference proteome</keyword>
<proteinExistence type="predicted"/>
<dbReference type="RefSeq" id="WP_212705981.1">
    <property type="nucleotide sequence ID" value="NZ_CP073581.1"/>
</dbReference>
<dbReference type="InterPro" id="IPR054271">
    <property type="entry name" value="DUF7002"/>
</dbReference>
<accession>A0A975JG25</accession>
<sequence>MTPEAFASLCGPTLYHVTAAQNVPAIRREGLLSAADLARHAGVDPRTLVLRQTRMTLPGGAVLNHQLPLRKGRARAAAFLDGTTIEGWAQQLDTRVYLAPRRKLDALQGSFDVPIHTFKIDSAALFAALSDYIDLSPINSGNADRRPARRGEWIYVPATAPAATFRDNRRIRGLVTTRDSVREVSITCPVPPETLDRVLQ</sequence>
<name>A0A975JG25_9RHOB</name>
<evidence type="ECO:0000313" key="1">
    <source>
        <dbReference type="EMBL" id="QUJ77788.1"/>
    </source>
</evidence>
<protein>
    <submittedName>
        <fullName evidence="1">Uncharacterized protein</fullName>
    </submittedName>
</protein>
<organism evidence="1 2">
    <name type="scientific">Sulfitobacter albidus</name>
    <dbReference type="NCBI Taxonomy" id="2829501"/>
    <lineage>
        <taxon>Bacteria</taxon>
        <taxon>Pseudomonadati</taxon>
        <taxon>Pseudomonadota</taxon>
        <taxon>Alphaproteobacteria</taxon>
        <taxon>Rhodobacterales</taxon>
        <taxon>Roseobacteraceae</taxon>
        <taxon>Sulfitobacter</taxon>
    </lineage>
</organism>
<dbReference type="Pfam" id="PF22531">
    <property type="entry name" value="DUF7002"/>
    <property type="match status" value="1"/>
</dbReference>
<reference evidence="1" key="1">
    <citation type="submission" date="2021-04" db="EMBL/GenBank/DDBJ databases">
        <title>Complete genome sequence for Sulfitobacter sp. strain JK7-1.</title>
        <authorList>
            <person name="Park S.-J."/>
        </authorList>
    </citation>
    <scope>NUCLEOTIDE SEQUENCE</scope>
    <source>
        <strain evidence="1">JK7-1</strain>
    </source>
</reference>